<organism evidence="2 3">
    <name type="scientific">Flavonifractor plautii</name>
    <name type="common">Fusobacterium plautii</name>
    <dbReference type="NCBI Taxonomy" id="292800"/>
    <lineage>
        <taxon>Bacteria</taxon>
        <taxon>Bacillati</taxon>
        <taxon>Bacillota</taxon>
        <taxon>Clostridia</taxon>
        <taxon>Eubacteriales</taxon>
        <taxon>Oscillospiraceae</taxon>
        <taxon>Flavonifractor</taxon>
    </lineage>
</organism>
<dbReference type="EMBL" id="CYZT01000145">
    <property type="protein sequence ID" value="CUO69521.1"/>
    <property type="molecule type" value="Genomic_DNA"/>
</dbReference>
<dbReference type="AlphaFoldDB" id="A0A174H5P8"/>
<evidence type="ECO:0000313" key="3">
    <source>
        <dbReference type="Proteomes" id="UP000095746"/>
    </source>
</evidence>
<feature type="region of interest" description="Disordered" evidence="1">
    <location>
        <begin position="37"/>
        <end position="77"/>
    </location>
</feature>
<dbReference type="Proteomes" id="UP000095746">
    <property type="component" value="Unassembled WGS sequence"/>
</dbReference>
<evidence type="ECO:0000256" key="1">
    <source>
        <dbReference type="SAM" id="MobiDB-lite"/>
    </source>
</evidence>
<feature type="compositionally biased region" description="Basic residues" evidence="1">
    <location>
        <begin position="37"/>
        <end position="50"/>
    </location>
</feature>
<reference evidence="2 3" key="1">
    <citation type="submission" date="2015-09" db="EMBL/GenBank/DDBJ databases">
        <authorList>
            <consortium name="Pathogen Informatics"/>
        </authorList>
    </citation>
    <scope>NUCLEOTIDE SEQUENCE [LARGE SCALE GENOMIC DNA]</scope>
    <source>
        <strain evidence="2 3">2789STDY5608854</strain>
    </source>
</reference>
<proteinExistence type="predicted"/>
<gene>
    <name evidence="2" type="ORF">ERS852411_01990</name>
</gene>
<evidence type="ECO:0000313" key="2">
    <source>
        <dbReference type="EMBL" id="CUO69521.1"/>
    </source>
</evidence>
<name>A0A174H5P8_FLAPL</name>
<sequence length="112" mass="12072">MGTDRPMAALARERWNSSVRKATRLSRMLMALVRAARKSRAKKAVPKKRPPGSSANMAGRLMKAKPPPMPSPSSPWVIITTGTMARAAMTATRVSSAQIQPALLARFSDLGT</sequence>
<accession>A0A174H5P8</accession>
<protein>
    <submittedName>
        <fullName evidence="2">Uncharacterized protein</fullName>
    </submittedName>
</protein>